<keyword evidence="1" id="KW-0813">Transport</keyword>
<gene>
    <name evidence="5" type="ORF">NWE73_09455</name>
</gene>
<dbReference type="SUPFAM" id="SSF52540">
    <property type="entry name" value="P-loop containing nucleoside triphosphate hydrolases"/>
    <property type="match status" value="1"/>
</dbReference>
<dbReference type="SMART" id="SM00382">
    <property type="entry name" value="AAA"/>
    <property type="match status" value="1"/>
</dbReference>
<reference evidence="5" key="1">
    <citation type="submission" date="2022-08" db="EMBL/GenBank/DDBJ databases">
        <title>Novel Bdellovibrio Species Isolated from Svalbard: Designation Bdellovibrio svalbardensis.</title>
        <authorList>
            <person name="Mitchell R.J."/>
            <person name="Choi S.Y."/>
        </authorList>
    </citation>
    <scope>NUCLEOTIDE SEQUENCE</scope>
    <source>
        <strain evidence="5">PAP01</strain>
    </source>
</reference>
<evidence type="ECO:0000313" key="5">
    <source>
        <dbReference type="EMBL" id="MDG0816589.1"/>
    </source>
</evidence>
<proteinExistence type="predicted"/>
<comment type="caution">
    <text evidence="5">The sequence shown here is derived from an EMBL/GenBank/DDBJ whole genome shotgun (WGS) entry which is preliminary data.</text>
</comment>
<keyword evidence="6" id="KW-1185">Reference proteome</keyword>
<dbReference type="InterPro" id="IPR003439">
    <property type="entry name" value="ABC_transporter-like_ATP-bd"/>
</dbReference>
<dbReference type="InterPro" id="IPR003593">
    <property type="entry name" value="AAA+_ATPase"/>
</dbReference>
<dbReference type="InterPro" id="IPR017871">
    <property type="entry name" value="ABC_transporter-like_CS"/>
</dbReference>
<feature type="domain" description="ABC transporter" evidence="4">
    <location>
        <begin position="11"/>
        <end position="237"/>
    </location>
</feature>
<evidence type="ECO:0000313" key="6">
    <source>
        <dbReference type="Proteomes" id="UP001152321"/>
    </source>
</evidence>
<evidence type="ECO:0000259" key="4">
    <source>
        <dbReference type="PROSITE" id="PS50893"/>
    </source>
</evidence>
<keyword evidence="3 5" id="KW-0067">ATP-binding</keyword>
<dbReference type="PROSITE" id="PS00211">
    <property type="entry name" value="ABC_TRANSPORTER_1"/>
    <property type="match status" value="1"/>
</dbReference>
<dbReference type="GO" id="GO:0005524">
    <property type="term" value="F:ATP binding"/>
    <property type="evidence" value="ECO:0007669"/>
    <property type="project" value="UniProtKB-KW"/>
</dbReference>
<dbReference type="Gene3D" id="3.40.50.300">
    <property type="entry name" value="P-loop containing nucleotide triphosphate hydrolases"/>
    <property type="match status" value="1"/>
</dbReference>
<sequence>MPETTAAAASIQIKDLTKDFAKSTAGPVILDMNVQIAAGSFVSLVGASGSGKSTLLRLIAGLEKPTSGSVQTNTEQIGFVFQDANLLPWKTALENVYLPFELLPDLGLKKEEMKNKALKALEKVKLQEAAHLFPHELSGGMKMRVAIARALVTQPRLLLLDEPFAALDEITRSELQLQLRDLWKSEKMTVIFVTHSLVEASFLAERVIMLKGTGAKISSDKVLDLPGDRTDSLRTSETFNKVVRELSERLRA</sequence>
<evidence type="ECO:0000256" key="1">
    <source>
        <dbReference type="ARBA" id="ARBA00022448"/>
    </source>
</evidence>
<dbReference type="Pfam" id="PF00005">
    <property type="entry name" value="ABC_tran"/>
    <property type="match status" value="1"/>
</dbReference>
<dbReference type="RefSeq" id="WP_277578067.1">
    <property type="nucleotide sequence ID" value="NZ_JANRMI010000002.1"/>
</dbReference>
<dbReference type="EMBL" id="JANRMI010000002">
    <property type="protein sequence ID" value="MDG0816589.1"/>
    <property type="molecule type" value="Genomic_DNA"/>
</dbReference>
<evidence type="ECO:0000256" key="3">
    <source>
        <dbReference type="ARBA" id="ARBA00022840"/>
    </source>
</evidence>
<dbReference type="PANTHER" id="PTHR42788">
    <property type="entry name" value="TAURINE IMPORT ATP-BINDING PROTEIN-RELATED"/>
    <property type="match status" value="1"/>
</dbReference>
<dbReference type="Proteomes" id="UP001152321">
    <property type="component" value="Unassembled WGS sequence"/>
</dbReference>
<keyword evidence="2" id="KW-0547">Nucleotide-binding</keyword>
<evidence type="ECO:0000256" key="2">
    <source>
        <dbReference type="ARBA" id="ARBA00022741"/>
    </source>
</evidence>
<dbReference type="PANTHER" id="PTHR42788:SF20">
    <property type="entry name" value="ABC TRANSPORTER ATP-BINDING PROTEIN"/>
    <property type="match status" value="1"/>
</dbReference>
<dbReference type="InterPro" id="IPR027417">
    <property type="entry name" value="P-loop_NTPase"/>
</dbReference>
<organism evidence="5 6">
    <name type="scientific">Bdellovibrio svalbardensis</name>
    <dbReference type="NCBI Taxonomy" id="2972972"/>
    <lineage>
        <taxon>Bacteria</taxon>
        <taxon>Pseudomonadati</taxon>
        <taxon>Bdellovibrionota</taxon>
        <taxon>Bdellovibrionia</taxon>
        <taxon>Bdellovibrionales</taxon>
        <taxon>Pseudobdellovibrionaceae</taxon>
        <taxon>Bdellovibrio</taxon>
    </lineage>
</organism>
<dbReference type="PROSITE" id="PS50893">
    <property type="entry name" value="ABC_TRANSPORTER_2"/>
    <property type="match status" value="1"/>
</dbReference>
<dbReference type="CDD" id="cd03293">
    <property type="entry name" value="ABC_NrtD_SsuB_transporters"/>
    <property type="match status" value="1"/>
</dbReference>
<accession>A0ABT6DL19</accession>
<dbReference type="InterPro" id="IPR050166">
    <property type="entry name" value="ABC_transporter_ATP-bind"/>
</dbReference>
<name>A0ABT6DL19_9BACT</name>
<protein>
    <submittedName>
        <fullName evidence="5">ABC transporter ATP-binding protein</fullName>
    </submittedName>
</protein>